<proteinExistence type="predicted"/>
<keyword evidence="1" id="KW-0732">Signal</keyword>
<keyword evidence="3" id="KW-1185">Reference proteome</keyword>
<accession>A0A9X3MWQ6</accession>
<sequence>MLSAVVALALPAVASAAPEIRTVSGATPASLDATINAFKADAGEKRSEINWDGVPATATFPNRFPGGFFGSQRGAEFDTPGIGTEISNGSPWGGGFPRYSGDKLFSPVGSNYTNVRFNVPGTPRQAFTSAFGVVLSDVDTTGGASVTFLDSRGATILDVPVPPGPNGLSFVGVRFRDGERIAEVQVRAGTAPIAPGVVDTPQTDLAAIDDVLFAEPQADLAPPPDTQFVPIDVPSGFDPSSSSASSATPLRASLVTLAKSVRRNRLLKVVLGSSADTEATLTLGKTVKHLTLQAGATSFSFRVPANAKKGKQKLRFELTGTDGNTAAKSVKINVI</sequence>
<protein>
    <submittedName>
        <fullName evidence="2">Uncharacterized protein</fullName>
    </submittedName>
</protein>
<feature type="chain" id="PRO_5040928535" evidence="1">
    <location>
        <begin position="17"/>
        <end position="335"/>
    </location>
</feature>
<dbReference type="AlphaFoldDB" id="A0A9X3MWQ6"/>
<feature type="signal peptide" evidence="1">
    <location>
        <begin position="1"/>
        <end position="16"/>
    </location>
</feature>
<gene>
    <name evidence="2" type="ORF">OM076_28175</name>
</gene>
<comment type="caution">
    <text evidence="2">The sequence shown here is derived from an EMBL/GenBank/DDBJ whole genome shotgun (WGS) entry which is preliminary data.</text>
</comment>
<reference evidence="2" key="1">
    <citation type="submission" date="2022-10" db="EMBL/GenBank/DDBJ databases">
        <title>The WGS of Solirubrobacter ginsenosidimutans DSM 21036.</title>
        <authorList>
            <person name="Jiang Z."/>
        </authorList>
    </citation>
    <scope>NUCLEOTIDE SEQUENCE</scope>
    <source>
        <strain evidence="2">DSM 21036</strain>
    </source>
</reference>
<evidence type="ECO:0000313" key="3">
    <source>
        <dbReference type="Proteomes" id="UP001149140"/>
    </source>
</evidence>
<dbReference type="EMBL" id="JAPDOD010000031">
    <property type="protein sequence ID" value="MDA0164184.1"/>
    <property type="molecule type" value="Genomic_DNA"/>
</dbReference>
<evidence type="ECO:0000256" key="1">
    <source>
        <dbReference type="SAM" id="SignalP"/>
    </source>
</evidence>
<evidence type="ECO:0000313" key="2">
    <source>
        <dbReference type="EMBL" id="MDA0164184.1"/>
    </source>
</evidence>
<dbReference type="Proteomes" id="UP001149140">
    <property type="component" value="Unassembled WGS sequence"/>
</dbReference>
<organism evidence="2 3">
    <name type="scientific">Solirubrobacter ginsenosidimutans</name>
    <dbReference type="NCBI Taxonomy" id="490573"/>
    <lineage>
        <taxon>Bacteria</taxon>
        <taxon>Bacillati</taxon>
        <taxon>Actinomycetota</taxon>
        <taxon>Thermoleophilia</taxon>
        <taxon>Solirubrobacterales</taxon>
        <taxon>Solirubrobacteraceae</taxon>
        <taxon>Solirubrobacter</taxon>
    </lineage>
</organism>
<name>A0A9X3MWQ6_9ACTN</name>